<comment type="similarity">
    <text evidence="1">Belongs to the bacterial ribosomal protein bL32 family.</text>
</comment>
<keyword evidence="4" id="KW-0689">Ribosomal protein</keyword>
<dbReference type="InterPro" id="IPR002677">
    <property type="entry name" value="Ribosomal_bL32"/>
</dbReference>
<organism evidence="8 11">
    <name type="scientific">Aspergillus felis</name>
    <dbReference type="NCBI Taxonomy" id="1287682"/>
    <lineage>
        <taxon>Eukaryota</taxon>
        <taxon>Fungi</taxon>
        <taxon>Dikarya</taxon>
        <taxon>Ascomycota</taxon>
        <taxon>Pezizomycotina</taxon>
        <taxon>Eurotiomycetes</taxon>
        <taxon>Eurotiomycetidae</taxon>
        <taxon>Eurotiales</taxon>
        <taxon>Aspergillaceae</taxon>
        <taxon>Aspergillus</taxon>
        <taxon>Aspergillus subgen. Fumigati</taxon>
    </lineage>
</organism>
<dbReference type="EMBL" id="JACBAG010001738">
    <property type="protein sequence ID" value="KAF7183205.1"/>
    <property type="molecule type" value="Genomic_DNA"/>
</dbReference>
<dbReference type="GO" id="GO:0006412">
    <property type="term" value="P:translation"/>
    <property type="evidence" value="ECO:0007669"/>
    <property type="project" value="InterPro"/>
</dbReference>
<dbReference type="InterPro" id="IPR001680">
    <property type="entry name" value="WD40_rpt"/>
</dbReference>
<comment type="caution">
    <text evidence="8">The sequence shown here is derived from an EMBL/GenBank/DDBJ whole genome shotgun (WGS) entry which is preliminary data.</text>
</comment>
<evidence type="ECO:0000256" key="2">
    <source>
        <dbReference type="ARBA" id="ARBA00022574"/>
    </source>
</evidence>
<dbReference type="GO" id="GO:0005634">
    <property type="term" value="C:nucleus"/>
    <property type="evidence" value="ECO:0007669"/>
    <property type="project" value="TreeGrafter"/>
</dbReference>
<evidence type="ECO:0000256" key="5">
    <source>
        <dbReference type="ARBA" id="ARBA00023274"/>
    </source>
</evidence>
<dbReference type="AlphaFoldDB" id="A0A8H6PYW5"/>
<keyword evidence="10" id="KW-1185">Reference proteome</keyword>
<dbReference type="InterPro" id="IPR036322">
    <property type="entry name" value="WD40_repeat_dom_sf"/>
</dbReference>
<dbReference type="NCBIfam" id="TIGR01031">
    <property type="entry name" value="rpmF_bact"/>
    <property type="match status" value="1"/>
</dbReference>
<reference evidence="8" key="1">
    <citation type="submission" date="2020-06" db="EMBL/GenBank/DDBJ databases">
        <title>Draft genome sequences of strains closely related to Aspergillus parafelis and Aspergillus hiratsukae.</title>
        <authorList>
            <person name="Dos Santos R.A.C."/>
            <person name="Rivero-Menendez O."/>
            <person name="Steenwyk J.L."/>
            <person name="Mead M.E."/>
            <person name="Goldman G.H."/>
            <person name="Alastruey-Izquierdo A."/>
            <person name="Rokas A."/>
        </authorList>
    </citation>
    <scope>NUCLEOTIDE SEQUENCE</scope>
    <source>
        <strain evidence="8">CNM-CM5623</strain>
        <strain evidence="9">CNM-CM7691</strain>
    </source>
</reference>
<dbReference type="OrthoDB" id="10251741at2759"/>
<keyword evidence="2 6" id="KW-0853">WD repeat</keyword>
<dbReference type="Proteomes" id="UP000654922">
    <property type="component" value="Unassembled WGS sequence"/>
</dbReference>
<evidence type="ECO:0000256" key="6">
    <source>
        <dbReference type="PROSITE-ProRule" id="PRU00221"/>
    </source>
</evidence>
<dbReference type="InterPro" id="IPR011332">
    <property type="entry name" value="Ribosomal_zn-bd"/>
</dbReference>
<dbReference type="GO" id="GO:0003735">
    <property type="term" value="F:structural constituent of ribosome"/>
    <property type="evidence" value="ECO:0007669"/>
    <property type="project" value="InterPro"/>
</dbReference>
<accession>A0A8H6PYW5</accession>
<dbReference type="Pfam" id="PF23414">
    <property type="entry name" value="Beta-prop_EML_2"/>
    <property type="match status" value="1"/>
</dbReference>
<sequence length="329" mass="35417">MTSRMFQSAISSYMFPRVLLSSELLSSAAGRWSRFLQSSPILPHRLLSPAALSLNLPGIISGIWDSVLRAVPKKKTSHMKKRHRQMAGKALKDLKNINTCSGCGRMKRAHVLCPHCVEGNMAGAAGTWAVALSDDGQYLAGVTQDGHIRVWDLNANGELIRDYETKGSFGTCLDMSVDGRLIASGHENGSVYIFSTETGRMPFSLSGLVKPVRTVAFSPGGKLLAAAGDSRVIVLYDTSSGEQVANLSGHSAWILSLSWSHTGEYLLSSSFDGKVKVWSIDTRSCVATHSETEKAVWSAKWLPKTGKSEGFATAGASRSIAFYREATGG</sequence>
<dbReference type="PROSITE" id="PS50294">
    <property type="entry name" value="WD_REPEATS_REGION"/>
    <property type="match status" value="1"/>
</dbReference>
<gene>
    <name evidence="8" type="ORF">CNMCM5623_008309</name>
    <name evidence="9" type="ORF">CNMCM7691_003118</name>
</gene>
<dbReference type="SUPFAM" id="SSF50978">
    <property type="entry name" value="WD40 repeat-like"/>
    <property type="match status" value="1"/>
</dbReference>
<dbReference type="GO" id="GO:0015934">
    <property type="term" value="C:large ribosomal subunit"/>
    <property type="evidence" value="ECO:0007669"/>
    <property type="project" value="InterPro"/>
</dbReference>
<feature type="domain" description="EML-like second beta-propeller" evidence="7">
    <location>
        <begin position="128"/>
        <end position="301"/>
    </location>
</feature>
<evidence type="ECO:0000313" key="10">
    <source>
        <dbReference type="Proteomes" id="UP000641853"/>
    </source>
</evidence>
<protein>
    <recommendedName>
        <fullName evidence="7">EML-like second beta-propeller domain-containing protein</fullName>
    </recommendedName>
</protein>
<dbReference type="Gene3D" id="2.130.10.10">
    <property type="entry name" value="YVTN repeat-like/Quinoprotein amine dehydrogenase"/>
    <property type="match status" value="1"/>
</dbReference>
<dbReference type="InterPro" id="IPR019775">
    <property type="entry name" value="WD40_repeat_CS"/>
</dbReference>
<feature type="repeat" description="WD" evidence="6">
    <location>
        <begin position="205"/>
        <end position="246"/>
    </location>
</feature>
<dbReference type="SUPFAM" id="SSF57829">
    <property type="entry name" value="Zn-binding ribosomal proteins"/>
    <property type="match status" value="1"/>
</dbReference>
<dbReference type="Pfam" id="PF01783">
    <property type="entry name" value="Ribosomal_L32p"/>
    <property type="match status" value="1"/>
</dbReference>
<evidence type="ECO:0000259" key="7">
    <source>
        <dbReference type="Pfam" id="PF23414"/>
    </source>
</evidence>
<feature type="repeat" description="WD" evidence="6">
    <location>
        <begin position="247"/>
        <end position="288"/>
    </location>
</feature>
<evidence type="ECO:0000313" key="8">
    <source>
        <dbReference type="EMBL" id="KAF7163331.1"/>
    </source>
</evidence>
<evidence type="ECO:0000313" key="11">
    <source>
        <dbReference type="Proteomes" id="UP000654922"/>
    </source>
</evidence>
<evidence type="ECO:0000256" key="3">
    <source>
        <dbReference type="ARBA" id="ARBA00022737"/>
    </source>
</evidence>
<dbReference type="InterPro" id="IPR051510">
    <property type="entry name" value="SKI8"/>
</dbReference>
<evidence type="ECO:0000313" key="9">
    <source>
        <dbReference type="EMBL" id="KAF7183205.1"/>
    </source>
</evidence>
<keyword evidence="3" id="KW-0677">Repeat</keyword>
<dbReference type="SMART" id="SM00320">
    <property type="entry name" value="WD40"/>
    <property type="match status" value="5"/>
</dbReference>
<dbReference type="PROSITE" id="PS00678">
    <property type="entry name" value="WD_REPEATS_1"/>
    <property type="match status" value="1"/>
</dbReference>
<dbReference type="InterPro" id="IPR015943">
    <property type="entry name" value="WD40/YVTN_repeat-like_dom_sf"/>
</dbReference>
<dbReference type="PANTHER" id="PTHR44090:SF1">
    <property type="entry name" value="SUPERKILLER COMPLEX PROTEIN 8"/>
    <property type="match status" value="1"/>
</dbReference>
<dbReference type="PROSITE" id="PS50082">
    <property type="entry name" value="WD_REPEATS_2"/>
    <property type="match status" value="3"/>
</dbReference>
<dbReference type="CDD" id="cd00200">
    <property type="entry name" value="WD40"/>
    <property type="match status" value="1"/>
</dbReference>
<keyword evidence="5" id="KW-0687">Ribonucleoprotein</keyword>
<dbReference type="PANTHER" id="PTHR44090">
    <property type="entry name" value="WD REPEAT-CONTAINING PROTEIN 61"/>
    <property type="match status" value="1"/>
</dbReference>
<dbReference type="Proteomes" id="UP000641853">
    <property type="component" value="Unassembled WGS sequence"/>
</dbReference>
<evidence type="ECO:0000256" key="1">
    <source>
        <dbReference type="ARBA" id="ARBA00008560"/>
    </source>
</evidence>
<evidence type="ECO:0000256" key="4">
    <source>
        <dbReference type="ARBA" id="ARBA00022980"/>
    </source>
</evidence>
<dbReference type="InterPro" id="IPR055442">
    <property type="entry name" value="Beta-prop_EML-like_2nd"/>
</dbReference>
<name>A0A8H6PYW5_9EURO</name>
<dbReference type="EMBL" id="JACBAE010001344">
    <property type="protein sequence ID" value="KAF7163331.1"/>
    <property type="molecule type" value="Genomic_DNA"/>
</dbReference>
<feature type="repeat" description="WD" evidence="6">
    <location>
        <begin position="129"/>
        <end position="161"/>
    </location>
</feature>
<proteinExistence type="inferred from homology"/>